<dbReference type="InterPro" id="IPR008462">
    <property type="entry name" value="CsbD"/>
</dbReference>
<dbReference type="InterPro" id="IPR036629">
    <property type="entry name" value="YjbJ_sf"/>
</dbReference>
<evidence type="ECO:0000259" key="3">
    <source>
        <dbReference type="Pfam" id="PF05532"/>
    </source>
</evidence>
<dbReference type="EMBL" id="AP018112">
    <property type="protein sequence ID" value="BAX62797.1"/>
    <property type="molecule type" value="Genomic_DNA"/>
</dbReference>
<dbReference type="Pfam" id="PF05532">
    <property type="entry name" value="CsbD"/>
    <property type="match status" value="1"/>
</dbReference>
<feature type="compositionally biased region" description="Basic and acidic residues" evidence="2">
    <location>
        <begin position="20"/>
        <end position="32"/>
    </location>
</feature>
<dbReference type="Gene3D" id="1.10.1470.10">
    <property type="entry name" value="YjbJ"/>
    <property type="match status" value="1"/>
</dbReference>
<evidence type="ECO:0000256" key="1">
    <source>
        <dbReference type="ARBA" id="ARBA00009129"/>
    </source>
</evidence>
<dbReference type="RefSeq" id="WP_096475161.1">
    <property type="nucleotide sequence ID" value="NZ_AP018112.1"/>
</dbReference>
<evidence type="ECO:0000256" key="2">
    <source>
        <dbReference type="SAM" id="MobiDB-lite"/>
    </source>
</evidence>
<protein>
    <submittedName>
        <fullName evidence="4">General stress protein CsbD</fullName>
    </submittedName>
</protein>
<proteinExistence type="inferred from homology"/>
<gene>
    <name evidence="4" type="ORF">BSFP_056650</name>
</gene>
<feature type="domain" description="CsbD-like" evidence="3">
    <location>
        <begin position="4"/>
        <end position="56"/>
    </location>
</feature>
<dbReference type="AlphaFoldDB" id="A0A1Y1BZ84"/>
<comment type="similarity">
    <text evidence="1">Belongs to the UPF0337 (CsbD) family.</text>
</comment>
<dbReference type="SUPFAM" id="SSF69047">
    <property type="entry name" value="Hypothetical protein YjbJ"/>
    <property type="match status" value="1"/>
</dbReference>
<dbReference type="PANTHER" id="PTHR34977">
    <property type="entry name" value="UPF0337 PROTEIN YJBJ"/>
    <property type="match status" value="1"/>
</dbReference>
<name>A0A1Y1BZ84_9BURK</name>
<evidence type="ECO:0000313" key="5">
    <source>
        <dbReference type="Proteomes" id="UP000218432"/>
    </source>
</evidence>
<reference evidence="4 5" key="1">
    <citation type="journal article" date="2017" name="Genome Announc.">
        <title>Complete Genome Sequence of Burkholderia stabilis FERMP-21014.</title>
        <authorList>
            <person name="Konishi K."/>
            <person name="Kumagai T."/>
            <person name="Sakasegawa S."/>
            <person name="Tamura T."/>
        </authorList>
    </citation>
    <scope>NUCLEOTIDE SEQUENCE [LARGE SCALE GENOMIC DNA]</scope>
    <source>
        <strain evidence="4 5">FERMP-21014</strain>
    </source>
</reference>
<dbReference type="PANTHER" id="PTHR34977:SF1">
    <property type="entry name" value="UPF0337 PROTEIN YJBJ"/>
    <property type="match status" value="1"/>
</dbReference>
<sequence>MDSNRIEGKLKQLKGSLKEALGKVTGDRKTEAEGIAEQQAGKIQEQAGESTDAVRKQTGTDRH</sequence>
<dbReference type="Proteomes" id="UP000218432">
    <property type="component" value="Chromosome 2"/>
</dbReference>
<feature type="region of interest" description="Disordered" evidence="2">
    <location>
        <begin position="20"/>
        <end position="63"/>
    </location>
</feature>
<evidence type="ECO:0000313" key="4">
    <source>
        <dbReference type="EMBL" id="BAX62797.1"/>
    </source>
</evidence>
<accession>A0A1Y1BZ84</accession>
<organism evidence="4 5">
    <name type="scientific">Burkholderia stabilis</name>
    <dbReference type="NCBI Taxonomy" id="95485"/>
    <lineage>
        <taxon>Bacteria</taxon>
        <taxon>Pseudomonadati</taxon>
        <taxon>Pseudomonadota</taxon>
        <taxon>Betaproteobacteria</taxon>
        <taxon>Burkholderiales</taxon>
        <taxon>Burkholderiaceae</taxon>
        <taxon>Burkholderia</taxon>
        <taxon>Burkholderia cepacia complex</taxon>
    </lineage>
</organism>
<feature type="compositionally biased region" description="Basic and acidic residues" evidence="2">
    <location>
        <begin position="52"/>
        <end position="63"/>
    </location>
</feature>
<dbReference type="InterPro" id="IPR050423">
    <property type="entry name" value="UPF0337_stress_rsp"/>
</dbReference>